<dbReference type="OrthoDB" id="72851at2759"/>
<keyword evidence="2" id="KW-1185">Reference proteome</keyword>
<name>A0A5A7NYC7_STRAF</name>
<dbReference type="Proteomes" id="UP000325081">
    <property type="component" value="Unassembled WGS sequence"/>
</dbReference>
<gene>
    <name evidence="1" type="ORF">STAS_01091</name>
</gene>
<organism evidence="1 2">
    <name type="scientific">Striga asiatica</name>
    <name type="common">Asiatic witchweed</name>
    <name type="synonym">Buchnera asiatica</name>
    <dbReference type="NCBI Taxonomy" id="4170"/>
    <lineage>
        <taxon>Eukaryota</taxon>
        <taxon>Viridiplantae</taxon>
        <taxon>Streptophyta</taxon>
        <taxon>Embryophyta</taxon>
        <taxon>Tracheophyta</taxon>
        <taxon>Spermatophyta</taxon>
        <taxon>Magnoliopsida</taxon>
        <taxon>eudicotyledons</taxon>
        <taxon>Gunneridae</taxon>
        <taxon>Pentapetalae</taxon>
        <taxon>asterids</taxon>
        <taxon>lamiids</taxon>
        <taxon>Lamiales</taxon>
        <taxon>Orobanchaceae</taxon>
        <taxon>Buchnereae</taxon>
        <taxon>Striga</taxon>
    </lineage>
</organism>
<proteinExistence type="predicted"/>
<comment type="caution">
    <text evidence="1">The sequence shown here is derived from an EMBL/GenBank/DDBJ whole genome shotgun (WGS) entry which is preliminary data.</text>
</comment>
<reference evidence="2" key="1">
    <citation type="journal article" date="2019" name="Curr. Biol.">
        <title>Genome Sequence of Striga asiatica Provides Insight into the Evolution of Plant Parasitism.</title>
        <authorList>
            <person name="Yoshida S."/>
            <person name="Kim S."/>
            <person name="Wafula E.K."/>
            <person name="Tanskanen J."/>
            <person name="Kim Y.M."/>
            <person name="Honaas L."/>
            <person name="Yang Z."/>
            <person name="Spallek T."/>
            <person name="Conn C.E."/>
            <person name="Ichihashi Y."/>
            <person name="Cheong K."/>
            <person name="Cui S."/>
            <person name="Der J.P."/>
            <person name="Gundlach H."/>
            <person name="Jiao Y."/>
            <person name="Hori C."/>
            <person name="Ishida J.K."/>
            <person name="Kasahara H."/>
            <person name="Kiba T."/>
            <person name="Kim M.S."/>
            <person name="Koo N."/>
            <person name="Laohavisit A."/>
            <person name="Lee Y.H."/>
            <person name="Lumba S."/>
            <person name="McCourt P."/>
            <person name="Mortimer J.C."/>
            <person name="Mutuku J.M."/>
            <person name="Nomura T."/>
            <person name="Sasaki-Sekimoto Y."/>
            <person name="Seto Y."/>
            <person name="Wang Y."/>
            <person name="Wakatake T."/>
            <person name="Sakakibara H."/>
            <person name="Demura T."/>
            <person name="Yamaguchi S."/>
            <person name="Yoneyama K."/>
            <person name="Manabe R.I."/>
            <person name="Nelson D.C."/>
            <person name="Schulman A.H."/>
            <person name="Timko M.P."/>
            <person name="dePamphilis C.W."/>
            <person name="Choi D."/>
            <person name="Shirasu K."/>
        </authorList>
    </citation>
    <scope>NUCLEOTIDE SEQUENCE [LARGE SCALE GENOMIC DNA]</scope>
    <source>
        <strain evidence="2">cv. UVA1</strain>
    </source>
</reference>
<dbReference type="EMBL" id="BKCP01000114">
    <property type="protein sequence ID" value="GER25503.1"/>
    <property type="molecule type" value="Genomic_DNA"/>
</dbReference>
<protein>
    <submittedName>
        <fullName evidence="1">F-box associated ubiquitination effector family protein</fullName>
    </submittedName>
</protein>
<accession>A0A5A7NYC7</accession>
<evidence type="ECO:0000313" key="2">
    <source>
        <dbReference type="Proteomes" id="UP000325081"/>
    </source>
</evidence>
<sequence length="229" mass="25733">MPSINLTNIQATNLNYLPIGHELAGPKELLVRTLLAFKVKLGAPRFQLVLPAERNPRPCEFPGLTRGVKRHVRAPVVMEIDGKLIRRVVERHSRNDGVHHPQGRLLAGIGRAYEYVDGVELGVLRQPLRVHRPLDRPPPIGLVQDPEEGENNLGQDDDEVGHEWGLPGVDYAAESGESVVEYGENRGRIEQHVEPVDEEVLPHHTADVERLSHREMTLGDCRNRFKRNG</sequence>
<evidence type="ECO:0000313" key="1">
    <source>
        <dbReference type="EMBL" id="GER25503.1"/>
    </source>
</evidence>
<dbReference type="AlphaFoldDB" id="A0A5A7NYC7"/>